<gene>
    <name evidence="1" type="ORF">NEZAVI_LOCUS7570</name>
</gene>
<accession>A0A9P0H9B3</accession>
<organism evidence="1 2">
    <name type="scientific">Nezara viridula</name>
    <name type="common">Southern green stink bug</name>
    <name type="synonym">Cimex viridulus</name>
    <dbReference type="NCBI Taxonomy" id="85310"/>
    <lineage>
        <taxon>Eukaryota</taxon>
        <taxon>Metazoa</taxon>
        <taxon>Ecdysozoa</taxon>
        <taxon>Arthropoda</taxon>
        <taxon>Hexapoda</taxon>
        <taxon>Insecta</taxon>
        <taxon>Pterygota</taxon>
        <taxon>Neoptera</taxon>
        <taxon>Paraneoptera</taxon>
        <taxon>Hemiptera</taxon>
        <taxon>Heteroptera</taxon>
        <taxon>Panheteroptera</taxon>
        <taxon>Pentatomomorpha</taxon>
        <taxon>Pentatomoidea</taxon>
        <taxon>Pentatomidae</taxon>
        <taxon>Pentatominae</taxon>
        <taxon>Nezara</taxon>
    </lineage>
</organism>
<sequence>MTFGRPCGLNGRRRGVKRTILRNKKKKRKANMLLLWLMV</sequence>
<dbReference type="EMBL" id="OV725080">
    <property type="protein sequence ID" value="CAH1397801.1"/>
    <property type="molecule type" value="Genomic_DNA"/>
</dbReference>
<keyword evidence="2" id="KW-1185">Reference proteome</keyword>
<evidence type="ECO:0000313" key="2">
    <source>
        <dbReference type="Proteomes" id="UP001152798"/>
    </source>
</evidence>
<dbReference type="AlphaFoldDB" id="A0A9P0H9B3"/>
<name>A0A9P0H9B3_NEZVI</name>
<proteinExistence type="predicted"/>
<reference evidence="1" key="1">
    <citation type="submission" date="2022-01" db="EMBL/GenBank/DDBJ databases">
        <authorList>
            <person name="King R."/>
        </authorList>
    </citation>
    <scope>NUCLEOTIDE SEQUENCE</scope>
</reference>
<protein>
    <submittedName>
        <fullName evidence="1">Uncharacterized protein</fullName>
    </submittedName>
</protein>
<evidence type="ECO:0000313" key="1">
    <source>
        <dbReference type="EMBL" id="CAH1397801.1"/>
    </source>
</evidence>
<dbReference type="Proteomes" id="UP001152798">
    <property type="component" value="Chromosome 4"/>
</dbReference>